<protein>
    <recommendedName>
        <fullName evidence="3">Laminin EGF-like domain-containing protein</fullName>
    </recommendedName>
</protein>
<comment type="caution">
    <text evidence="1">The sequence shown here is derived from an EMBL/GenBank/DDBJ whole genome shotgun (WGS) entry which is preliminary data.</text>
</comment>
<reference evidence="1" key="1">
    <citation type="submission" date="2023-10" db="EMBL/GenBank/DDBJ databases">
        <authorList>
            <person name="Chen Y."/>
            <person name="Shah S."/>
            <person name="Dougan E. K."/>
            <person name="Thang M."/>
            <person name="Chan C."/>
        </authorList>
    </citation>
    <scope>NUCLEOTIDE SEQUENCE [LARGE SCALE GENOMIC DNA]</scope>
</reference>
<evidence type="ECO:0008006" key="3">
    <source>
        <dbReference type="Google" id="ProtNLM"/>
    </source>
</evidence>
<dbReference type="EMBL" id="CAUYUJ010014847">
    <property type="protein sequence ID" value="CAK0846786.1"/>
    <property type="molecule type" value="Genomic_DNA"/>
</dbReference>
<proteinExistence type="predicted"/>
<name>A0ABN9TLP1_9DINO</name>
<accession>A0ABN9TLP1</accession>
<sequence length="109" mass="11905">MNRGFSAKLCRRFLASAAPAFNDALRRREHVDPASLPADRSVLIYNQFDPIGVEARDRGGLVGATVCTFAPPEPEACVECYSRRPFGGAACDRCFEQTFPPSSTSCRCT</sequence>
<gene>
    <name evidence="1" type="ORF">PCOR1329_LOCUS40194</name>
</gene>
<evidence type="ECO:0000313" key="2">
    <source>
        <dbReference type="Proteomes" id="UP001189429"/>
    </source>
</evidence>
<organism evidence="1 2">
    <name type="scientific">Prorocentrum cordatum</name>
    <dbReference type="NCBI Taxonomy" id="2364126"/>
    <lineage>
        <taxon>Eukaryota</taxon>
        <taxon>Sar</taxon>
        <taxon>Alveolata</taxon>
        <taxon>Dinophyceae</taxon>
        <taxon>Prorocentrales</taxon>
        <taxon>Prorocentraceae</taxon>
        <taxon>Prorocentrum</taxon>
    </lineage>
</organism>
<keyword evidence="2" id="KW-1185">Reference proteome</keyword>
<dbReference type="Proteomes" id="UP001189429">
    <property type="component" value="Unassembled WGS sequence"/>
</dbReference>
<evidence type="ECO:0000313" key="1">
    <source>
        <dbReference type="EMBL" id="CAK0846786.1"/>
    </source>
</evidence>